<dbReference type="PANTHER" id="PTHR10039:SF9">
    <property type="entry name" value="NACHT DOMAIN PROTEIN (AFU_ORTHOLOGUE AFUA_2G01760)"/>
    <property type="match status" value="1"/>
</dbReference>
<dbReference type="VEuPathDB" id="FungiDB:ACLA_059560"/>
<accession>A1C4E9</accession>
<name>A1C4E9_ASPCL</name>
<protein>
    <recommendedName>
        <fullName evidence="3">Nephrocystin 3-like N-terminal domain-containing protein</fullName>
    </recommendedName>
</protein>
<dbReference type="Proteomes" id="UP000006701">
    <property type="component" value="Unassembled WGS sequence"/>
</dbReference>
<dbReference type="Pfam" id="PF24883">
    <property type="entry name" value="NPHP3_N"/>
    <property type="match status" value="1"/>
</dbReference>
<dbReference type="OMA" id="CHPDAFE"/>
<dbReference type="OrthoDB" id="2546325at2759"/>
<keyword evidence="5" id="KW-1185">Reference proteome</keyword>
<sequence>MATSFQGHVHRSFEVPSSDLLLNARRVPGLSEHTGNVTSSLMSTHHVSRKSRKGSTNLPTLMQSFSRRGSSEISPSQIIGADYETILEWIRTERMRKVPPEGSSYDRVLVWARLFVERLHSFDIAIENFEGESHMAAQQAYIHCASLLELGSENAGALLGVFGFLYRISTGLDNLLDRTELFNVSQTIKDQLVLALTDLVSLVVSVATQFHQSIDSLTLGSVSIDIYSTSSTLIESFRSRCEQVGELIWRHQLSEAGLEDQKSISVKAIKRWLSPEDPVLTNITDFVANLAQEREESTCLWMTPHLIQFLKGKQKTLAITGKPGSGKSILATVIHDHLQHPIAGVNYKSILVPINSRIPANTTPRAAAKAILLQLFAARIGNVQLYESLAEAYERCQKTIEDEAYDDILWETLGRALKSSLKGARELVLVVDGADEASCGQKALCKRLREATANVSNLRLIVLGSEKQESSSTVQITADTIFDDVVAVTRRIIQGYPMFEQLSEEQREITVSRIAGASNGSFLWAKLATKRIRDEGAPTGQALTKAVDSLIKAKYTITDLVAHRLQSKVSEDAKRILVWLATATRPLTLRELSALLSIQLEKGTILDAQVDPLNLLKPVASLVFCQNGLVRLRHGLVRAAIIEMLNQGKLPPAMKDRHMDLVRRLLLYVKVCVTEDAEVSLNPPSSQTTSKLFDQLPLLDFALRYWVGHTKTALGDTTDTDIKTAAKEIGPVMPTQSFVPLLEMTVWQQKPTPVLALLYSVQSRLYQLTANGAHPVTLQALICQALFYHKIQSVAPSEASQIFYKAAKLCHDVLGEQNVITMELVHYYLESTSTQVTQSKTEVMTRRIEMLQLLVNYYKVHHGATSAIVTSTLTQLSEHYRSIKDERKAQEIISSLQTSTTNQTPTQSHQSDESLLVQLHGRRGSQEGTTFALDDIEQDARISEFYDLASLLSKAEQYVSQGKIQAAETIYVDLWQRTSQDYRLRRSAGSELRSVRVISAYASFLKSQKRETEAASILTGFWEEYEHSMGTLDTSQELNLAKLMKSVGLSWLSLRVFKQCAQRTDKSSSVYKEIETYVQSTTRDVRQSMNTSTMGESSLQDIVFNGSTVDQSFITAAQRLVEIYMSQHRWQEATKTLKVVLQRIWPALFAPSVHDVSLPSKHTEVSIDFAARLRDCYRYRLKQAKQEDIARRLYHVFRCSRPTDDKLRGLITKDLLHLYERTSQTEKLISVHQDLLHDFSNQHGESHPAVLKELWALADLTRPRSAAVPYYQQIVRILNRDVEVCHLDAFEPLCIIVSELVAQSRYSDALEPCKTLFSTLQHPDINPKLQDQNFVKSVYERYIKCLRMVHAELYLIHDVTAQYRQACQIIFGSSALITVQAAKTLLHVCQESRQYEAEAIQLCQDLLNTQSHREEIDQTEIQATLDTIREDQYASVTAADVQSVSSEQIRRVISIRNQRLSEVRSLYGWAHEDSMLQMKDLVTLLVKRGETDDATSLLREATVKVITSETSATQLTAAAKTIASSYIAASRIQQAKQLSEELYRQIVVKDTMNTSVAKFDVTSCSRESLIFLAQLESSVREQEDSSLTVNEIHSSLCAEYMYFEEYRSEINSKTSTLQSVVTTVARLHGVLRARGRLSVASRLVDFITNYFITTQKVKIPVSPGQVRIFIGTLLEYFSEYSSRSFVRSVAIACSRRVNHLLGAKEYQSACDLAQTAFQYIRAHNGLSFSLSIVKLMFNLGLTIVGRDIQPRPDSTIRKQMLSISATIMKDTLGYCKQHNIDLTQLDLVTLNQLIGILDAQTDYHNLAWILTSLWDSRDNYAPSQQDASYTLALGRMLVITRYLLGDYTAAIRLAEDMVYNTARVHGPQHPYTAEMTVLLSQMYTSVAQGYQEQKERRELAYRYYKKAAAVHENALRVLIDPSAAASTAMDDAGSASGSEVSSPGEGDSGKYVRQHLHLLKLAVERLGNWPKDYAEYERLNSELFKEFGDYLKGVEGVDKWKPKSFGCGRAEASDDLISTKSHPAFGLDERFAIAA</sequence>
<dbReference type="InterPro" id="IPR027417">
    <property type="entry name" value="P-loop_NTPase"/>
</dbReference>
<reference evidence="4 5" key="1">
    <citation type="journal article" date="2008" name="PLoS Genet.">
        <title>Genomic islands in the pathogenic filamentous fungus Aspergillus fumigatus.</title>
        <authorList>
            <person name="Fedorova N.D."/>
            <person name="Khaldi N."/>
            <person name="Joardar V.S."/>
            <person name="Maiti R."/>
            <person name="Amedeo P."/>
            <person name="Anderson M.J."/>
            <person name="Crabtree J."/>
            <person name="Silva J.C."/>
            <person name="Badger J.H."/>
            <person name="Albarraq A."/>
            <person name="Angiuoli S."/>
            <person name="Bussey H."/>
            <person name="Bowyer P."/>
            <person name="Cotty P.J."/>
            <person name="Dyer P.S."/>
            <person name="Egan A."/>
            <person name="Galens K."/>
            <person name="Fraser-Liggett C.M."/>
            <person name="Haas B.J."/>
            <person name="Inman J.M."/>
            <person name="Kent R."/>
            <person name="Lemieux S."/>
            <person name="Malavazi I."/>
            <person name="Orvis J."/>
            <person name="Roemer T."/>
            <person name="Ronning C.M."/>
            <person name="Sundaram J.P."/>
            <person name="Sutton G."/>
            <person name="Turner G."/>
            <person name="Venter J.C."/>
            <person name="White O.R."/>
            <person name="Whitty B.R."/>
            <person name="Youngman P."/>
            <person name="Wolfe K.H."/>
            <person name="Goldman G.H."/>
            <person name="Wortman J.R."/>
            <person name="Jiang B."/>
            <person name="Denning D.W."/>
            <person name="Nierman W.C."/>
        </authorList>
    </citation>
    <scope>NUCLEOTIDE SEQUENCE [LARGE SCALE GENOMIC DNA]</scope>
    <source>
        <strain evidence="5">ATCC 1007 / CBS 513.65 / DSM 816 / NCTC 3887 / NRRL 1</strain>
    </source>
</reference>
<evidence type="ECO:0000259" key="3">
    <source>
        <dbReference type="Pfam" id="PF24883"/>
    </source>
</evidence>
<evidence type="ECO:0000313" key="5">
    <source>
        <dbReference type="Proteomes" id="UP000006701"/>
    </source>
</evidence>
<evidence type="ECO:0000256" key="1">
    <source>
        <dbReference type="ARBA" id="ARBA00022737"/>
    </source>
</evidence>
<gene>
    <name evidence="4" type="ORF">ACLA_059560</name>
</gene>
<evidence type="ECO:0000313" key="4">
    <source>
        <dbReference type="EMBL" id="EAW15289.1"/>
    </source>
</evidence>
<feature type="region of interest" description="Disordered" evidence="2">
    <location>
        <begin position="32"/>
        <end position="59"/>
    </location>
</feature>
<dbReference type="KEGG" id="act:ACLA_059560"/>
<dbReference type="EMBL" id="DS026990">
    <property type="protein sequence ID" value="EAW15289.1"/>
    <property type="molecule type" value="Genomic_DNA"/>
</dbReference>
<dbReference type="eggNOG" id="ENOG502SHDW">
    <property type="taxonomic scope" value="Eukaryota"/>
</dbReference>
<dbReference type="InterPro" id="IPR056884">
    <property type="entry name" value="NPHP3-like_N"/>
</dbReference>
<dbReference type="SUPFAM" id="SSF52540">
    <property type="entry name" value="P-loop containing nucleoside triphosphate hydrolases"/>
    <property type="match status" value="1"/>
</dbReference>
<dbReference type="Gene3D" id="3.40.50.300">
    <property type="entry name" value="P-loop containing nucleotide triphosphate hydrolases"/>
    <property type="match status" value="1"/>
</dbReference>
<evidence type="ECO:0000256" key="2">
    <source>
        <dbReference type="SAM" id="MobiDB-lite"/>
    </source>
</evidence>
<feature type="compositionally biased region" description="Polar residues" evidence="2">
    <location>
        <begin position="33"/>
        <end position="45"/>
    </location>
</feature>
<proteinExistence type="predicted"/>
<dbReference type="PANTHER" id="PTHR10039">
    <property type="entry name" value="AMELOGENIN"/>
    <property type="match status" value="1"/>
</dbReference>
<dbReference type="RefSeq" id="XP_001276715.1">
    <property type="nucleotide sequence ID" value="XM_001276714.1"/>
</dbReference>
<dbReference type="STRING" id="344612.A1C4E9"/>
<organism evidence="4 5">
    <name type="scientific">Aspergillus clavatus (strain ATCC 1007 / CBS 513.65 / DSM 816 / NCTC 3887 / NRRL 1 / QM 1276 / 107)</name>
    <dbReference type="NCBI Taxonomy" id="344612"/>
    <lineage>
        <taxon>Eukaryota</taxon>
        <taxon>Fungi</taxon>
        <taxon>Dikarya</taxon>
        <taxon>Ascomycota</taxon>
        <taxon>Pezizomycotina</taxon>
        <taxon>Eurotiomycetes</taxon>
        <taxon>Eurotiomycetidae</taxon>
        <taxon>Eurotiales</taxon>
        <taxon>Aspergillaceae</taxon>
        <taxon>Aspergillus</taxon>
        <taxon>Aspergillus subgen. Fumigati</taxon>
    </lineage>
</organism>
<dbReference type="GeneID" id="4709004"/>
<dbReference type="HOGENOM" id="CLU_000739_1_1_1"/>
<keyword evidence="1" id="KW-0677">Repeat</keyword>
<feature type="domain" description="Nephrocystin 3-like N-terminal" evidence="3">
    <location>
        <begin position="298"/>
        <end position="462"/>
    </location>
</feature>